<dbReference type="EMBL" id="CAJVPP010000034">
    <property type="protein sequence ID" value="CAG8436313.1"/>
    <property type="molecule type" value="Genomic_DNA"/>
</dbReference>
<keyword evidence="2" id="KW-1185">Reference proteome</keyword>
<reference evidence="1" key="1">
    <citation type="submission" date="2021-06" db="EMBL/GenBank/DDBJ databases">
        <authorList>
            <person name="Kallberg Y."/>
            <person name="Tangrot J."/>
            <person name="Rosling A."/>
        </authorList>
    </citation>
    <scope>NUCLEOTIDE SEQUENCE</scope>
    <source>
        <strain evidence="1">87-6 pot B 2015</strain>
    </source>
</reference>
<evidence type="ECO:0000313" key="1">
    <source>
        <dbReference type="EMBL" id="CAG8436313.1"/>
    </source>
</evidence>
<gene>
    <name evidence="1" type="ORF">FMOSSE_LOCUS376</name>
</gene>
<organism evidence="1 2">
    <name type="scientific">Funneliformis mosseae</name>
    <name type="common">Endomycorrhizal fungus</name>
    <name type="synonym">Glomus mosseae</name>
    <dbReference type="NCBI Taxonomy" id="27381"/>
    <lineage>
        <taxon>Eukaryota</taxon>
        <taxon>Fungi</taxon>
        <taxon>Fungi incertae sedis</taxon>
        <taxon>Mucoromycota</taxon>
        <taxon>Glomeromycotina</taxon>
        <taxon>Glomeromycetes</taxon>
        <taxon>Glomerales</taxon>
        <taxon>Glomeraceae</taxon>
        <taxon>Funneliformis</taxon>
    </lineage>
</organism>
<dbReference type="Proteomes" id="UP000789375">
    <property type="component" value="Unassembled WGS sequence"/>
</dbReference>
<proteinExistence type="predicted"/>
<name>A0A9N8UZV7_FUNMO</name>
<protein>
    <submittedName>
        <fullName evidence="1">11150_t:CDS:1</fullName>
    </submittedName>
</protein>
<evidence type="ECO:0000313" key="2">
    <source>
        <dbReference type="Proteomes" id="UP000789375"/>
    </source>
</evidence>
<comment type="caution">
    <text evidence="1">The sequence shown here is derived from an EMBL/GenBank/DDBJ whole genome shotgun (WGS) entry which is preliminary data.</text>
</comment>
<sequence>MKKADTLIHFVINLYYHDYYYTPLMIKFSKLLNLKTLKIDVSYLEFEDQLRTSTFRNLESFQIDLIEINTVVCIIKNCGGRLRKILIDDYNFDENFYEESLILIRTIYEHCPLIEYLTLTFLSSKEHFIEFEKLLVICQNLKVLLLEISESINDVNEYELIEGKRFLSGERLLNVLVRSAPFNLREIRFFGYFKFSLIILEEFLENWRGRPALLIITSDHDHEKEAYIKIISKYKIDGVIKDYRYEMF</sequence>
<dbReference type="AlphaFoldDB" id="A0A9N8UZV7"/>
<accession>A0A9N8UZV7</accession>